<dbReference type="AlphaFoldDB" id="A0A1B7JL93"/>
<sequence length="159" mass="18198">MKKIGAVLIAILFLSGCHASYSDRAFDCQINTSFNDISRERNGLFVFSTSAIKTRVYLIDNTLYIIDFERGEYTGYKMTENKQFQQVDSVKDFKVMINEGDLYYDDGRAIEMLSSDQKTIGFYYVEPSTGKIDSIQFLTQCQRLEGVLEDELSHAGHNH</sequence>
<evidence type="ECO:0008006" key="4">
    <source>
        <dbReference type="Google" id="ProtNLM"/>
    </source>
</evidence>
<feature type="signal peptide" evidence="1">
    <location>
        <begin position="1"/>
        <end position="19"/>
    </location>
</feature>
<gene>
    <name evidence="2" type="ORF">M998_3214</name>
</gene>
<keyword evidence="3" id="KW-1185">Reference proteome</keyword>
<dbReference type="PROSITE" id="PS51257">
    <property type="entry name" value="PROKAR_LIPOPROTEIN"/>
    <property type="match status" value="1"/>
</dbReference>
<evidence type="ECO:0000313" key="3">
    <source>
        <dbReference type="Proteomes" id="UP000078224"/>
    </source>
</evidence>
<reference evidence="2 3" key="1">
    <citation type="submission" date="2016-04" db="EMBL/GenBank/DDBJ databases">
        <title>ATOL: Assembling a taxonomically balanced genome-scale reconstruction of the evolutionary history of the Enterobacteriaceae.</title>
        <authorList>
            <person name="Plunkett G.III."/>
            <person name="Neeno-Eckwall E.C."/>
            <person name="Glasner J.D."/>
            <person name="Perna N.T."/>
        </authorList>
    </citation>
    <scope>NUCLEOTIDE SEQUENCE [LARGE SCALE GENOMIC DNA]</scope>
    <source>
        <strain evidence="2 3">ATCC 35613</strain>
    </source>
</reference>
<protein>
    <recommendedName>
        <fullName evidence="4">Lipoprotein</fullName>
    </recommendedName>
</protein>
<comment type="caution">
    <text evidence="2">The sequence shown here is derived from an EMBL/GenBank/DDBJ whole genome shotgun (WGS) entry which is preliminary data.</text>
</comment>
<dbReference type="OrthoDB" id="6459944at2"/>
<keyword evidence="1" id="KW-0732">Signal</keyword>
<dbReference type="EMBL" id="LXEW01000046">
    <property type="protein sequence ID" value="OAT48713.1"/>
    <property type="molecule type" value="Genomic_DNA"/>
</dbReference>
<evidence type="ECO:0000256" key="1">
    <source>
        <dbReference type="SAM" id="SignalP"/>
    </source>
</evidence>
<dbReference type="RefSeq" id="WP_068445904.1">
    <property type="nucleotide sequence ID" value="NZ_LXEW01000046.1"/>
</dbReference>
<name>A0A1B7JL93_9GAMM</name>
<accession>A0A1B7JL93</accession>
<proteinExistence type="predicted"/>
<organism evidence="2 3">
    <name type="scientific">Providencia heimbachae ATCC 35613</name>
    <dbReference type="NCBI Taxonomy" id="1354272"/>
    <lineage>
        <taxon>Bacteria</taxon>
        <taxon>Pseudomonadati</taxon>
        <taxon>Pseudomonadota</taxon>
        <taxon>Gammaproteobacteria</taxon>
        <taxon>Enterobacterales</taxon>
        <taxon>Morganellaceae</taxon>
        <taxon>Providencia</taxon>
    </lineage>
</organism>
<feature type="chain" id="PRO_5008595296" description="Lipoprotein" evidence="1">
    <location>
        <begin position="20"/>
        <end position="159"/>
    </location>
</feature>
<evidence type="ECO:0000313" key="2">
    <source>
        <dbReference type="EMBL" id="OAT48713.1"/>
    </source>
</evidence>
<dbReference type="PATRIC" id="fig|1354272.4.peg.3282"/>
<dbReference type="Proteomes" id="UP000078224">
    <property type="component" value="Unassembled WGS sequence"/>
</dbReference>